<name>A0ABT1JJ80_ACTCY</name>
<dbReference type="PROSITE" id="PS51201">
    <property type="entry name" value="RCK_N"/>
    <property type="match status" value="1"/>
</dbReference>
<comment type="caution">
    <text evidence="4">The sequence shown here is derived from an EMBL/GenBank/DDBJ whole genome shotgun (WGS) entry which is preliminary data.</text>
</comment>
<keyword evidence="2" id="KW-1133">Transmembrane helix</keyword>
<protein>
    <submittedName>
        <fullName evidence="4">Voltage-gated potassium channel</fullName>
    </submittedName>
</protein>
<dbReference type="SUPFAM" id="SSF51735">
    <property type="entry name" value="NAD(P)-binding Rossmann-fold domains"/>
    <property type="match status" value="1"/>
</dbReference>
<feature type="transmembrane region" description="Helical" evidence="2">
    <location>
        <begin position="102"/>
        <end position="127"/>
    </location>
</feature>
<dbReference type="Gene3D" id="1.10.287.70">
    <property type="match status" value="1"/>
</dbReference>
<organism evidence="4 5">
    <name type="scientific">Actinoalloteichus caeruleus DSM 43889</name>
    <dbReference type="NCBI Taxonomy" id="1120930"/>
    <lineage>
        <taxon>Bacteria</taxon>
        <taxon>Bacillati</taxon>
        <taxon>Actinomycetota</taxon>
        <taxon>Actinomycetes</taxon>
        <taxon>Pseudonocardiales</taxon>
        <taxon>Pseudonocardiaceae</taxon>
        <taxon>Actinoalloteichus</taxon>
        <taxon>Actinoalloteichus cyanogriseus</taxon>
    </lineage>
</organism>
<keyword evidence="4" id="KW-0407">Ion channel</keyword>
<keyword evidence="5" id="KW-1185">Reference proteome</keyword>
<dbReference type="InterPro" id="IPR036291">
    <property type="entry name" value="NAD(P)-bd_dom_sf"/>
</dbReference>
<evidence type="ECO:0000313" key="5">
    <source>
        <dbReference type="Proteomes" id="UP000791080"/>
    </source>
</evidence>
<evidence type="ECO:0000256" key="1">
    <source>
        <dbReference type="ARBA" id="ARBA00004651"/>
    </source>
</evidence>
<dbReference type="Proteomes" id="UP000791080">
    <property type="component" value="Unassembled WGS sequence"/>
</dbReference>
<dbReference type="PANTHER" id="PTHR43833:SF9">
    <property type="entry name" value="POTASSIUM CHANNEL PROTEIN YUGO-RELATED"/>
    <property type="match status" value="1"/>
</dbReference>
<dbReference type="EMBL" id="AUBJ02000001">
    <property type="protein sequence ID" value="MCP2332233.1"/>
    <property type="molecule type" value="Genomic_DNA"/>
</dbReference>
<keyword evidence="2" id="KW-0812">Transmembrane</keyword>
<keyword evidence="4" id="KW-0406">Ion transport</keyword>
<dbReference type="PANTHER" id="PTHR43833">
    <property type="entry name" value="POTASSIUM CHANNEL PROTEIN 2-RELATED-RELATED"/>
    <property type="match status" value="1"/>
</dbReference>
<reference evidence="4 5" key="1">
    <citation type="submission" date="2013-07" db="EMBL/GenBank/DDBJ databases">
        <authorList>
            <consortium name="DOE Joint Genome Institute"/>
            <person name="Reeve W."/>
            <person name="Huntemann M."/>
            <person name="Han J."/>
            <person name="Chen A."/>
            <person name="Kyrpides N."/>
            <person name="Mavromatis K."/>
            <person name="Markowitz V."/>
            <person name="Palaniappan K."/>
            <person name="Ivanova N."/>
            <person name="Schaumberg A."/>
            <person name="Pati A."/>
            <person name="Liolios K."/>
            <person name="Nordberg H.P."/>
            <person name="Cantor M.N."/>
            <person name="Hua S.X."/>
            <person name="Woyke T."/>
        </authorList>
    </citation>
    <scope>NUCLEOTIDE SEQUENCE [LARGE SCALE GENOMIC DNA]</scope>
    <source>
        <strain evidence="4 5">DSM 43889</strain>
    </source>
</reference>
<keyword evidence="4" id="KW-0813">Transport</keyword>
<dbReference type="SUPFAM" id="SSF81324">
    <property type="entry name" value="Voltage-gated potassium channels"/>
    <property type="match status" value="1"/>
</dbReference>
<dbReference type="Pfam" id="PF02254">
    <property type="entry name" value="TrkA_N"/>
    <property type="match status" value="1"/>
</dbReference>
<reference evidence="4 5" key="2">
    <citation type="submission" date="2022-06" db="EMBL/GenBank/DDBJ databases">
        <title>Genomic Encyclopedia of Type Strains, Phase I: the one thousand microbial genomes (KMG-I) project.</title>
        <authorList>
            <person name="Kyrpides N."/>
        </authorList>
    </citation>
    <scope>NUCLEOTIDE SEQUENCE [LARGE SCALE GENOMIC DNA]</scope>
    <source>
        <strain evidence="4 5">DSM 43889</strain>
    </source>
</reference>
<dbReference type="InterPro" id="IPR050721">
    <property type="entry name" value="Trk_Ktr_HKT_K-transport"/>
</dbReference>
<dbReference type="InterPro" id="IPR003148">
    <property type="entry name" value="RCK_N"/>
</dbReference>
<evidence type="ECO:0000256" key="2">
    <source>
        <dbReference type="SAM" id="Phobius"/>
    </source>
</evidence>
<dbReference type="GO" id="GO:0034220">
    <property type="term" value="P:monoatomic ion transmembrane transport"/>
    <property type="evidence" value="ECO:0007669"/>
    <property type="project" value="UniProtKB-KW"/>
</dbReference>
<evidence type="ECO:0000259" key="3">
    <source>
        <dbReference type="PROSITE" id="PS51201"/>
    </source>
</evidence>
<proteinExistence type="predicted"/>
<accession>A0ABT1JJ80</accession>
<dbReference type="InterPro" id="IPR013099">
    <property type="entry name" value="K_chnl_dom"/>
</dbReference>
<gene>
    <name evidence="4" type="ORF">G443_002503</name>
</gene>
<keyword evidence="2" id="KW-0472">Membrane</keyword>
<comment type="subcellular location">
    <subcellularLocation>
        <location evidence="1">Cell membrane</location>
        <topology evidence="1">Multi-pass membrane protein</topology>
    </subcellularLocation>
</comment>
<evidence type="ECO:0000313" key="4">
    <source>
        <dbReference type="EMBL" id="MCP2332233.1"/>
    </source>
</evidence>
<dbReference type="Gene3D" id="3.40.50.720">
    <property type="entry name" value="NAD(P)-binding Rossmann-like Domain"/>
    <property type="match status" value="1"/>
</dbReference>
<feature type="transmembrane region" description="Helical" evidence="2">
    <location>
        <begin position="43"/>
        <end position="59"/>
    </location>
</feature>
<dbReference type="Pfam" id="PF07885">
    <property type="entry name" value="Ion_trans_2"/>
    <property type="match status" value="1"/>
</dbReference>
<dbReference type="RefSeq" id="WP_026417257.1">
    <property type="nucleotide sequence ID" value="NZ_AUBJ02000001.1"/>
</dbReference>
<feature type="domain" description="RCK N-terminal" evidence="3">
    <location>
        <begin position="145"/>
        <end position="265"/>
    </location>
</feature>
<sequence length="366" mass="39085">MRAAWRGVRRPERLLAAKPDNLVGIIRMPHAGVSPLRSIARRLVVALAALLVSVALVYVERDGYLDFTGGGLSLLDCFYYASVSLSTTGYGDIVPVSPGARLVNVVVITPLRVLFLIILVGTTLEVLTERSRQTLRIQRWRSRVKDHVVIIGYGTKGRSAIAALMNDGVDVSELVVVDTDPRVLESAEAHGLVAVHGSGTRSDVLRMAEVHRARSVVIAPDRDDAAVLMTLTTRELAPHAQVVVAVRESENVHLLRQSGADSVVVSSETAGRLLGMATLSPSLVDLFETIISSDAEVVLAERALTPDEYGRSPRDITGPVLAVVRDAGLVPVDSPEAAVLRPADRVIYLRDGGSGQARPPGDGGQG</sequence>